<dbReference type="RefSeq" id="WP_044125747.1">
    <property type="nucleotide sequence ID" value="NZ_JAANNJ010000040.1"/>
</dbReference>
<reference evidence="1 2" key="1">
    <citation type="submission" date="2019-06" db="EMBL/GenBank/DDBJ databases">
        <title>Vibrio cholerae phylogeny based on whole-genome sequencing reveals genetic diversity and population strucutre.</title>
        <authorList>
            <person name="Zhiqiu Y."/>
            <person name="Bin L."/>
            <person name="Lingyan J."/>
        </authorList>
    </citation>
    <scope>NUCLEOTIDE SEQUENCE [LARGE SCALE GENOMIC DNA]</scope>
    <source>
        <strain evidence="1 2">N2814</strain>
    </source>
</reference>
<organism evidence="1 2">
    <name type="scientific">Vibrio cholerae</name>
    <dbReference type="NCBI Taxonomy" id="666"/>
    <lineage>
        <taxon>Bacteria</taxon>
        <taxon>Pseudomonadati</taxon>
        <taxon>Pseudomonadota</taxon>
        <taxon>Gammaproteobacteria</taxon>
        <taxon>Vibrionales</taxon>
        <taxon>Vibrionaceae</taxon>
        <taxon>Vibrio</taxon>
    </lineage>
</organism>
<gene>
    <name evidence="1" type="ORF">FXF03_01135</name>
</gene>
<accession>A0ABD7SSW2</accession>
<evidence type="ECO:0000313" key="1">
    <source>
        <dbReference type="EMBL" id="TXX67204.1"/>
    </source>
</evidence>
<sequence>MINPTEQQLKDFNSIKAELIEKGTLVSTIERGQQGEWLGMIYEKNSQYADPADQNHFAKLVFNGSDRV</sequence>
<dbReference type="Proteomes" id="UP000323819">
    <property type="component" value="Unassembled WGS sequence"/>
</dbReference>
<dbReference type="AlphaFoldDB" id="A0ABD7SSW2"/>
<dbReference type="EMBL" id="VSIJ01000005">
    <property type="protein sequence ID" value="TXX67204.1"/>
    <property type="molecule type" value="Genomic_DNA"/>
</dbReference>
<evidence type="ECO:0000313" key="2">
    <source>
        <dbReference type="Proteomes" id="UP000323819"/>
    </source>
</evidence>
<comment type="caution">
    <text evidence="1">The sequence shown here is derived from an EMBL/GenBank/DDBJ whole genome shotgun (WGS) entry which is preliminary data.</text>
</comment>
<protein>
    <submittedName>
        <fullName evidence="1">Uncharacterized protein</fullName>
    </submittedName>
</protein>
<name>A0ABD7SSW2_VIBCL</name>
<proteinExistence type="predicted"/>